<dbReference type="EMBL" id="JANPWB010000012">
    <property type="protein sequence ID" value="KAJ1114190.1"/>
    <property type="molecule type" value="Genomic_DNA"/>
</dbReference>
<organism evidence="2 3">
    <name type="scientific">Pleurodeles waltl</name>
    <name type="common">Iberian ribbed newt</name>
    <dbReference type="NCBI Taxonomy" id="8319"/>
    <lineage>
        <taxon>Eukaryota</taxon>
        <taxon>Metazoa</taxon>
        <taxon>Chordata</taxon>
        <taxon>Craniata</taxon>
        <taxon>Vertebrata</taxon>
        <taxon>Euteleostomi</taxon>
        <taxon>Amphibia</taxon>
        <taxon>Batrachia</taxon>
        <taxon>Caudata</taxon>
        <taxon>Salamandroidea</taxon>
        <taxon>Salamandridae</taxon>
        <taxon>Pleurodelinae</taxon>
        <taxon>Pleurodeles</taxon>
    </lineage>
</organism>
<evidence type="ECO:0000313" key="2">
    <source>
        <dbReference type="EMBL" id="KAJ1114190.1"/>
    </source>
</evidence>
<comment type="caution">
    <text evidence="2">The sequence shown here is derived from an EMBL/GenBank/DDBJ whole genome shotgun (WGS) entry which is preliminary data.</text>
</comment>
<feature type="region of interest" description="Disordered" evidence="1">
    <location>
        <begin position="1"/>
        <end position="115"/>
    </location>
</feature>
<protein>
    <submittedName>
        <fullName evidence="2">Uncharacterized protein</fullName>
    </submittedName>
</protein>
<evidence type="ECO:0000313" key="3">
    <source>
        <dbReference type="Proteomes" id="UP001066276"/>
    </source>
</evidence>
<proteinExistence type="predicted"/>
<feature type="compositionally biased region" description="Gly residues" evidence="1">
    <location>
        <begin position="9"/>
        <end position="19"/>
    </location>
</feature>
<accession>A0AAV7NH52</accession>
<dbReference type="Proteomes" id="UP001066276">
    <property type="component" value="Chromosome 8"/>
</dbReference>
<feature type="compositionally biased region" description="Basic and acidic residues" evidence="1">
    <location>
        <begin position="106"/>
        <end position="115"/>
    </location>
</feature>
<dbReference type="AlphaFoldDB" id="A0AAV7NH52"/>
<reference evidence="2" key="1">
    <citation type="journal article" date="2022" name="bioRxiv">
        <title>Sequencing and chromosome-scale assembly of the giantPleurodeles waltlgenome.</title>
        <authorList>
            <person name="Brown T."/>
            <person name="Elewa A."/>
            <person name="Iarovenko S."/>
            <person name="Subramanian E."/>
            <person name="Araus A.J."/>
            <person name="Petzold A."/>
            <person name="Susuki M."/>
            <person name="Suzuki K.-i.T."/>
            <person name="Hayashi T."/>
            <person name="Toyoda A."/>
            <person name="Oliveira C."/>
            <person name="Osipova E."/>
            <person name="Leigh N.D."/>
            <person name="Simon A."/>
            <person name="Yun M.H."/>
        </authorList>
    </citation>
    <scope>NUCLEOTIDE SEQUENCE</scope>
    <source>
        <strain evidence="2">20211129_DDA</strain>
        <tissue evidence="2">Liver</tissue>
    </source>
</reference>
<gene>
    <name evidence="2" type="ORF">NDU88_002429</name>
</gene>
<sequence>MPPRSRALLGGGPWTGVGGALRAPRPAADQWQAGRRGSVAWERRTAHGRASSPLQNANTEDGTEVRGKRLSRGLKLRLIPGRWCRSAPKAPDQQRTSGRRGRRGSVSRERNTAYE</sequence>
<name>A0AAV7NH52_PLEWA</name>
<keyword evidence="3" id="KW-1185">Reference proteome</keyword>
<evidence type="ECO:0000256" key="1">
    <source>
        <dbReference type="SAM" id="MobiDB-lite"/>
    </source>
</evidence>